<dbReference type="GO" id="GO:0005886">
    <property type="term" value="C:plasma membrane"/>
    <property type="evidence" value="ECO:0007669"/>
    <property type="project" value="TreeGrafter"/>
</dbReference>
<dbReference type="Gene3D" id="3.30.450.90">
    <property type="match status" value="1"/>
</dbReference>
<dbReference type="Proteomes" id="UP000093352">
    <property type="component" value="Unassembled WGS sequence"/>
</dbReference>
<dbReference type="SUPFAM" id="SSF52540">
    <property type="entry name" value="P-loop containing nucleoside triphosphate hydrolases"/>
    <property type="match status" value="1"/>
</dbReference>
<evidence type="ECO:0000256" key="1">
    <source>
        <dbReference type="ARBA" id="ARBA00006611"/>
    </source>
</evidence>
<feature type="domain" description="Bacterial type II secretion system protein E" evidence="4">
    <location>
        <begin position="91"/>
        <end position="450"/>
    </location>
</feature>
<dbReference type="Gene3D" id="3.40.50.300">
    <property type="entry name" value="P-loop containing nucleotide triphosphate hydrolases"/>
    <property type="match status" value="1"/>
</dbReference>
<keyword evidence="3" id="KW-0067">ATP-binding</keyword>
<evidence type="ECO:0000259" key="4">
    <source>
        <dbReference type="Pfam" id="PF00437"/>
    </source>
</evidence>
<evidence type="ECO:0000256" key="3">
    <source>
        <dbReference type="ARBA" id="ARBA00022840"/>
    </source>
</evidence>
<dbReference type="CDD" id="cd01129">
    <property type="entry name" value="PulE-GspE-like"/>
    <property type="match status" value="1"/>
</dbReference>
<evidence type="ECO:0000256" key="2">
    <source>
        <dbReference type="ARBA" id="ARBA00022741"/>
    </source>
</evidence>
<reference evidence="5 6" key="1">
    <citation type="journal article" date="2016" name="Genome Announc.">
        <title>Draft Genome Sequence of Criibacterium bergeronii gen. nov., sp. nov., Strain CCRI-22567T, Isolated from a Vaginal Sample from a Woman with Bacterial Vaginosis.</title>
        <authorList>
            <person name="Maheux A.F."/>
            <person name="Berube E."/>
            <person name="Boudreau D.K."/>
            <person name="Raymond F."/>
            <person name="Corbeil J."/>
            <person name="Roy P.H."/>
            <person name="Boissinot M."/>
            <person name="Omar R.F."/>
        </authorList>
    </citation>
    <scope>NUCLEOTIDE SEQUENCE [LARGE SCALE GENOMIC DNA]</scope>
    <source>
        <strain evidence="5 6">CCRI-22567</strain>
    </source>
</reference>
<organism evidence="5 6">
    <name type="scientific">Criibacterium bergeronii</name>
    <dbReference type="NCBI Taxonomy" id="1871336"/>
    <lineage>
        <taxon>Bacteria</taxon>
        <taxon>Bacillati</taxon>
        <taxon>Bacillota</taxon>
        <taxon>Clostridia</taxon>
        <taxon>Peptostreptococcales</taxon>
        <taxon>Filifactoraceae</taxon>
        <taxon>Criibacterium</taxon>
    </lineage>
</organism>
<name>A0A371IL00_9FIRM</name>
<dbReference type="PANTHER" id="PTHR30258">
    <property type="entry name" value="TYPE II SECRETION SYSTEM PROTEIN GSPE-RELATED"/>
    <property type="match status" value="1"/>
</dbReference>
<evidence type="ECO:0000313" key="6">
    <source>
        <dbReference type="Proteomes" id="UP000093352"/>
    </source>
</evidence>
<keyword evidence="2" id="KW-0547">Nucleotide-binding</keyword>
<proteinExistence type="inferred from homology"/>
<dbReference type="Pfam" id="PF00437">
    <property type="entry name" value="T2SSE"/>
    <property type="match status" value="1"/>
</dbReference>
<dbReference type="RefSeq" id="WP_068913937.1">
    <property type="nucleotide sequence ID" value="NZ_MBEW02000011.1"/>
</dbReference>
<sequence length="454" mass="52208">MQITFDDAKKYNIVPFDKRKGVEILLCKDLDKSKNFDFLNELIKKFGENIQLIYDKKFNFDKMFEEYYSMIRLDEELKNEFDTAISKGAKEFFEHIVKKALYIDASDIHIFDNTSNCMIKLRINGQLRTYSQITKEQTNTLIRIIKLSCGLDISRTIAPTEGRFTFDRNDFRVSIVPTVDGEKIDIRILGNTKHIYRFDDISLDITQQEIIKKHINKNSGLILVTGPTGSGKSTTLFTMMHYLNDGSKNIISIEDPVEYKLDGVTQIQISHAKSIEVENILKFVLRQDPEIINIGEIRDEMTARLAIRASNTGHLVLSTMHTNSSISAIGRLLDLGIEPYEIISSLSLIISQRLVRQLCPDCKIEYTLEKNNEYLGLKAGQTYFKSSHCKNCFGTGYFSQKAIFEILELNQEVKNLIKNNELTYQKINIKTLKEHLLNMLEKGEASVEEISKYI</sequence>
<accession>A0A371IL00</accession>
<dbReference type="AlphaFoldDB" id="A0A371IL00"/>
<comment type="similarity">
    <text evidence="1">Belongs to the GSP E family.</text>
</comment>
<dbReference type="InterPro" id="IPR001482">
    <property type="entry name" value="T2SS/T4SS_dom"/>
</dbReference>
<dbReference type="EMBL" id="MBEW02000011">
    <property type="protein sequence ID" value="RDY21167.1"/>
    <property type="molecule type" value="Genomic_DNA"/>
</dbReference>
<keyword evidence="6" id="KW-1185">Reference proteome</keyword>
<dbReference type="STRING" id="1871336.BBG48_04835"/>
<comment type="caution">
    <text evidence="5">The sequence shown here is derived from an EMBL/GenBank/DDBJ whole genome shotgun (WGS) entry which is preliminary data.</text>
</comment>
<dbReference type="PANTHER" id="PTHR30258:SF2">
    <property type="entry name" value="COMG OPERON PROTEIN 1"/>
    <property type="match status" value="1"/>
</dbReference>
<dbReference type="GO" id="GO:0016887">
    <property type="term" value="F:ATP hydrolysis activity"/>
    <property type="evidence" value="ECO:0007669"/>
    <property type="project" value="TreeGrafter"/>
</dbReference>
<gene>
    <name evidence="5" type="ORF">BBG48_006490</name>
</gene>
<protein>
    <submittedName>
        <fullName evidence="5">Type II/IV secretion system protein</fullName>
    </submittedName>
</protein>
<dbReference type="InterPro" id="IPR027417">
    <property type="entry name" value="P-loop_NTPase"/>
</dbReference>
<evidence type="ECO:0000313" key="5">
    <source>
        <dbReference type="EMBL" id="RDY21167.1"/>
    </source>
</evidence>
<dbReference type="GO" id="GO:0005524">
    <property type="term" value="F:ATP binding"/>
    <property type="evidence" value="ECO:0007669"/>
    <property type="project" value="UniProtKB-KW"/>
</dbReference>